<feature type="region of interest" description="Disordered" evidence="5">
    <location>
        <begin position="41"/>
        <end position="77"/>
    </location>
</feature>
<evidence type="ECO:0000256" key="1">
    <source>
        <dbReference type="ARBA" id="ARBA00004141"/>
    </source>
</evidence>
<keyword evidence="2 6" id="KW-0812">Transmembrane</keyword>
<dbReference type="Pfam" id="PF00335">
    <property type="entry name" value="Tetraspanin"/>
    <property type="match status" value="1"/>
</dbReference>
<evidence type="ECO:0000256" key="3">
    <source>
        <dbReference type="ARBA" id="ARBA00022989"/>
    </source>
</evidence>
<protein>
    <recommendedName>
        <fullName evidence="9">Tetraspanin Tsp2 family</fullName>
    </recommendedName>
</protein>
<evidence type="ECO:0000256" key="2">
    <source>
        <dbReference type="ARBA" id="ARBA00022692"/>
    </source>
</evidence>
<reference evidence="8" key="2">
    <citation type="submission" date="2015-01" db="EMBL/GenBank/DDBJ databases">
        <title>Evolutionary Origins and Diversification of the Mycorrhizal Mutualists.</title>
        <authorList>
            <consortium name="DOE Joint Genome Institute"/>
            <consortium name="Mycorrhizal Genomics Consortium"/>
            <person name="Kohler A."/>
            <person name="Kuo A."/>
            <person name="Nagy L.G."/>
            <person name="Floudas D."/>
            <person name="Copeland A."/>
            <person name="Barry K.W."/>
            <person name="Cichocki N."/>
            <person name="Veneault-Fourrey C."/>
            <person name="LaButti K."/>
            <person name="Lindquist E.A."/>
            <person name="Lipzen A."/>
            <person name="Lundell T."/>
            <person name="Morin E."/>
            <person name="Murat C."/>
            <person name="Riley R."/>
            <person name="Ohm R."/>
            <person name="Sun H."/>
            <person name="Tunlid A."/>
            <person name="Henrissat B."/>
            <person name="Grigoriev I.V."/>
            <person name="Hibbett D.S."/>
            <person name="Martin F."/>
        </authorList>
    </citation>
    <scope>NUCLEOTIDE SEQUENCE [LARGE SCALE GENOMIC DNA]</scope>
    <source>
        <strain evidence="8">441</strain>
    </source>
</reference>
<reference evidence="7 8" key="1">
    <citation type="submission" date="2014-04" db="EMBL/GenBank/DDBJ databases">
        <authorList>
            <consortium name="DOE Joint Genome Institute"/>
            <person name="Kuo A."/>
            <person name="Kohler A."/>
            <person name="Costa M.D."/>
            <person name="Nagy L.G."/>
            <person name="Floudas D."/>
            <person name="Copeland A."/>
            <person name="Barry K.W."/>
            <person name="Cichocki N."/>
            <person name="Veneault-Fourrey C."/>
            <person name="LaButti K."/>
            <person name="Lindquist E.A."/>
            <person name="Lipzen A."/>
            <person name="Lundell T."/>
            <person name="Morin E."/>
            <person name="Murat C."/>
            <person name="Sun H."/>
            <person name="Tunlid A."/>
            <person name="Henrissat B."/>
            <person name="Grigoriev I.V."/>
            <person name="Hibbett D.S."/>
            <person name="Martin F."/>
            <person name="Nordberg H.P."/>
            <person name="Cantor M.N."/>
            <person name="Hua S.X."/>
        </authorList>
    </citation>
    <scope>NUCLEOTIDE SEQUENCE [LARGE SCALE GENOMIC DNA]</scope>
    <source>
        <strain evidence="7 8">441</strain>
    </source>
</reference>
<feature type="transmembrane region" description="Helical" evidence="6">
    <location>
        <begin position="178"/>
        <end position="198"/>
    </location>
</feature>
<dbReference type="OrthoDB" id="2156690at2759"/>
<keyword evidence="8" id="KW-1185">Reference proteome</keyword>
<evidence type="ECO:0000256" key="6">
    <source>
        <dbReference type="SAM" id="Phobius"/>
    </source>
</evidence>
<dbReference type="AlphaFoldDB" id="A0A0C9ZAV7"/>
<dbReference type="STRING" id="765257.A0A0C9ZAV7"/>
<accession>A0A0C9ZAV7</accession>
<feature type="non-terminal residue" evidence="7">
    <location>
        <position position="1"/>
    </location>
</feature>
<evidence type="ECO:0000256" key="5">
    <source>
        <dbReference type="SAM" id="MobiDB-lite"/>
    </source>
</evidence>
<dbReference type="GO" id="GO:0016020">
    <property type="term" value="C:membrane"/>
    <property type="evidence" value="ECO:0007669"/>
    <property type="project" value="UniProtKB-SubCell"/>
</dbReference>
<evidence type="ECO:0008006" key="9">
    <source>
        <dbReference type="Google" id="ProtNLM"/>
    </source>
</evidence>
<feature type="transmembrane region" description="Helical" evidence="6">
    <location>
        <begin position="151"/>
        <end position="171"/>
    </location>
</feature>
<dbReference type="EMBL" id="KN833781">
    <property type="protein sequence ID" value="KIK19622.1"/>
    <property type="molecule type" value="Genomic_DNA"/>
</dbReference>
<sequence>MSYTDNRPPSPARQETANLLPKDISLSVNYLPSKFSSGILSPGATRRKHGVDISVPKRGGGREAFKASEPRMPDDGDEDYDGVSGDWFGGKEGGRTRPRMRWNKFKWSLFVANACLSVYALTGLISCLLTWFDVFEHADIVRVGNRTELILSTIAATAATITSVFGWAGILLNNRSFLAYYTFFLWICFGLLVTPGYLTYKQRTFNLEGKINAQWSRNLDAAARLRIQNRLHCCGYYSPFVEATVSQTCYARSILPGCKASYLHFERRVLEIWYTIVFSLVPPHIFVILAALLCSNHVTYRFGKGMMPKAYRLSSKSMAVIMDDYA</sequence>
<dbReference type="Proteomes" id="UP000054018">
    <property type="component" value="Unassembled WGS sequence"/>
</dbReference>
<evidence type="ECO:0000256" key="4">
    <source>
        <dbReference type="ARBA" id="ARBA00023136"/>
    </source>
</evidence>
<keyword evidence="3 6" id="KW-1133">Transmembrane helix</keyword>
<proteinExistence type="predicted"/>
<feature type="transmembrane region" description="Helical" evidence="6">
    <location>
        <begin position="107"/>
        <end position="131"/>
    </location>
</feature>
<feature type="transmembrane region" description="Helical" evidence="6">
    <location>
        <begin position="272"/>
        <end position="294"/>
    </location>
</feature>
<dbReference type="HOGENOM" id="CLU_030826_1_0_1"/>
<feature type="compositionally biased region" description="Basic and acidic residues" evidence="5">
    <location>
        <begin position="60"/>
        <end position="74"/>
    </location>
</feature>
<keyword evidence="4 6" id="KW-0472">Membrane</keyword>
<gene>
    <name evidence="7" type="ORF">PISMIDRAFT_682940</name>
</gene>
<evidence type="ECO:0000313" key="8">
    <source>
        <dbReference type="Proteomes" id="UP000054018"/>
    </source>
</evidence>
<comment type="subcellular location">
    <subcellularLocation>
        <location evidence="1">Membrane</location>
        <topology evidence="1">Multi-pass membrane protein</topology>
    </subcellularLocation>
</comment>
<name>A0A0C9ZAV7_9AGAM</name>
<dbReference type="InterPro" id="IPR018499">
    <property type="entry name" value="Tetraspanin/Peripherin"/>
</dbReference>
<organism evidence="7 8">
    <name type="scientific">Pisolithus microcarpus 441</name>
    <dbReference type="NCBI Taxonomy" id="765257"/>
    <lineage>
        <taxon>Eukaryota</taxon>
        <taxon>Fungi</taxon>
        <taxon>Dikarya</taxon>
        <taxon>Basidiomycota</taxon>
        <taxon>Agaricomycotina</taxon>
        <taxon>Agaricomycetes</taxon>
        <taxon>Agaricomycetidae</taxon>
        <taxon>Boletales</taxon>
        <taxon>Sclerodermatineae</taxon>
        <taxon>Pisolithaceae</taxon>
        <taxon>Pisolithus</taxon>
    </lineage>
</organism>
<evidence type="ECO:0000313" key="7">
    <source>
        <dbReference type="EMBL" id="KIK19622.1"/>
    </source>
</evidence>